<protein>
    <recommendedName>
        <fullName evidence="4">Ankyrin repeat protein</fullName>
    </recommendedName>
</protein>
<dbReference type="Pfam" id="PF00023">
    <property type="entry name" value="Ank"/>
    <property type="match status" value="1"/>
</dbReference>
<dbReference type="Gene3D" id="1.25.40.20">
    <property type="entry name" value="Ankyrin repeat-containing domain"/>
    <property type="match status" value="1"/>
</dbReference>
<gene>
    <name evidence="2" type="ORF">Daesc_003401</name>
</gene>
<evidence type="ECO:0000256" key="1">
    <source>
        <dbReference type="PROSITE-ProRule" id="PRU00023"/>
    </source>
</evidence>
<accession>A0AAX6MTM4</accession>
<name>A0AAX6MTM4_9PEZI</name>
<evidence type="ECO:0000313" key="3">
    <source>
        <dbReference type="Proteomes" id="UP001369815"/>
    </source>
</evidence>
<comment type="caution">
    <text evidence="2">The sequence shown here is derived from an EMBL/GenBank/DDBJ whole genome shotgun (WGS) entry which is preliminary data.</text>
</comment>
<dbReference type="AlphaFoldDB" id="A0AAX6MTM4"/>
<proteinExistence type="predicted"/>
<dbReference type="SUPFAM" id="SSF48403">
    <property type="entry name" value="Ankyrin repeat"/>
    <property type="match status" value="1"/>
</dbReference>
<dbReference type="PANTHER" id="PTHR34706">
    <property type="entry name" value="SLR1338 PROTEIN"/>
    <property type="match status" value="1"/>
</dbReference>
<dbReference type="EMBL" id="JBANMG010000003">
    <property type="protein sequence ID" value="KAK6955757.1"/>
    <property type="molecule type" value="Genomic_DNA"/>
</dbReference>
<organism evidence="2 3">
    <name type="scientific">Daldinia eschscholtzii</name>
    <dbReference type="NCBI Taxonomy" id="292717"/>
    <lineage>
        <taxon>Eukaryota</taxon>
        <taxon>Fungi</taxon>
        <taxon>Dikarya</taxon>
        <taxon>Ascomycota</taxon>
        <taxon>Pezizomycotina</taxon>
        <taxon>Sordariomycetes</taxon>
        <taxon>Xylariomycetidae</taxon>
        <taxon>Xylariales</taxon>
        <taxon>Hypoxylaceae</taxon>
        <taxon>Daldinia</taxon>
    </lineage>
</organism>
<evidence type="ECO:0000313" key="2">
    <source>
        <dbReference type="EMBL" id="KAK6955757.1"/>
    </source>
</evidence>
<dbReference type="Proteomes" id="UP001369815">
    <property type="component" value="Unassembled WGS sequence"/>
</dbReference>
<dbReference type="PROSITE" id="PS50297">
    <property type="entry name" value="ANK_REP_REGION"/>
    <property type="match status" value="1"/>
</dbReference>
<sequence length="509" mass="56878">MGIMTAFEYARRGQLDRKRLDSYIKDNPDIVNEQEPTSGLTLLAIAAVGGFPEEIETLLRRDAKADGLSRSGETPLLLATWKGTRERSRIVQLLLKKTPSSSIDVTYPIASNKTPLMYAIENRDIDSIRMLRRAGASLDIPNDEGPNAKEMAENTKDLEVIRALDPEKEKRGLSKLADTVVSFLLYTLAWVNASLNGLVSRVVGLDPELDQGIDEEHQYVNDGEQVNTAEFLENIDDCVAESPVLERFFKDDKKFIQGLAQKAIGLKNDPSTDLGKEDYLPKTVKVSLHQQVIYCDDSGSMKTDGRWDIQKDLVNRIAKITTRILPQGEGVALRFINQDIDDSSNLSLQGIGDIIEPMSWKRSGRTPIGTNLRSKILEPLVYSKIRDKSLKRPLLISVTTDGNPSLEPDSTFVEAISECGKKLEDAEYPRESRTLSTRGVDVAISTYKDRTVTGVKFMIGQIGKSPEATKFLESLRGNVDIAPRISEKLDDKLKDLHDNDRELERWVLD</sequence>
<keyword evidence="3" id="KW-1185">Reference proteome</keyword>
<reference evidence="2 3" key="1">
    <citation type="journal article" date="2024" name="Front Chem Biol">
        <title>Unveiling the potential of Daldinia eschscholtzii MFLUCC 19-0629 through bioactivity and bioinformatics studies for enhanced sustainable agriculture production.</title>
        <authorList>
            <person name="Brooks S."/>
            <person name="Weaver J.A."/>
            <person name="Klomchit A."/>
            <person name="Alharthi S.A."/>
            <person name="Onlamun T."/>
            <person name="Nurani R."/>
            <person name="Vong T.K."/>
            <person name="Alberti F."/>
            <person name="Greco C."/>
        </authorList>
    </citation>
    <scope>NUCLEOTIDE SEQUENCE [LARGE SCALE GENOMIC DNA]</scope>
    <source>
        <strain evidence="2">MFLUCC 19-0629</strain>
    </source>
</reference>
<keyword evidence="1" id="KW-0040">ANK repeat</keyword>
<dbReference type="InterPro" id="IPR036770">
    <property type="entry name" value="Ankyrin_rpt-contain_sf"/>
</dbReference>
<dbReference type="SMART" id="SM00248">
    <property type="entry name" value="ANK"/>
    <property type="match status" value="3"/>
</dbReference>
<feature type="repeat" description="ANK" evidence="1">
    <location>
        <begin position="111"/>
        <end position="143"/>
    </location>
</feature>
<dbReference type="PROSITE" id="PS50088">
    <property type="entry name" value="ANK_REPEAT"/>
    <property type="match status" value="1"/>
</dbReference>
<dbReference type="PANTHER" id="PTHR34706:SF3">
    <property type="entry name" value="ANKYRIN REPEAT PROTEIN (AFU_ORTHOLOGUE AFUA_7G06200)"/>
    <property type="match status" value="1"/>
</dbReference>
<evidence type="ECO:0008006" key="4">
    <source>
        <dbReference type="Google" id="ProtNLM"/>
    </source>
</evidence>
<dbReference type="InterPro" id="IPR002110">
    <property type="entry name" value="Ankyrin_rpt"/>
</dbReference>